<evidence type="ECO:0000256" key="2">
    <source>
        <dbReference type="ARBA" id="ARBA00022475"/>
    </source>
</evidence>
<feature type="domain" description="ABC3 transporter permease C-terminal" evidence="7">
    <location>
        <begin position="511"/>
        <end position="618"/>
    </location>
</feature>
<keyword evidence="2" id="KW-1003">Cell membrane</keyword>
<feature type="transmembrane region" description="Helical" evidence="6">
    <location>
        <begin position="600"/>
        <end position="619"/>
    </location>
</feature>
<dbReference type="Pfam" id="PF02687">
    <property type="entry name" value="FtsX"/>
    <property type="match status" value="2"/>
</dbReference>
<feature type="domain" description="ABC3 transporter permease C-terminal" evidence="7">
    <location>
        <begin position="59"/>
        <end position="178"/>
    </location>
</feature>
<name>A0A510UU46_9CELL</name>
<organism evidence="8 9">
    <name type="scientific">Cellulomonas persica</name>
    <dbReference type="NCBI Taxonomy" id="76861"/>
    <lineage>
        <taxon>Bacteria</taxon>
        <taxon>Bacillati</taxon>
        <taxon>Actinomycetota</taxon>
        <taxon>Actinomycetes</taxon>
        <taxon>Micrococcales</taxon>
        <taxon>Cellulomonadaceae</taxon>
        <taxon>Cellulomonas</taxon>
    </lineage>
</organism>
<dbReference type="PANTHER" id="PTHR30287:SF1">
    <property type="entry name" value="INNER MEMBRANE PROTEIN"/>
    <property type="match status" value="1"/>
</dbReference>
<gene>
    <name evidence="8" type="ORF">CPE01_07240</name>
</gene>
<feature type="transmembrane region" description="Helical" evidence="6">
    <location>
        <begin position="552"/>
        <end position="580"/>
    </location>
</feature>
<dbReference type="PANTHER" id="PTHR30287">
    <property type="entry name" value="MEMBRANE COMPONENT OF PREDICTED ABC SUPERFAMILY METABOLITE UPTAKE TRANSPORTER"/>
    <property type="match status" value="1"/>
</dbReference>
<comment type="subcellular location">
    <subcellularLocation>
        <location evidence="1">Cell membrane</location>
        <topology evidence="1">Multi-pass membrane protein</topology>
    </subcellularLocation>
</comment>
<accession>A0A510UU46</accession>
<evidence type="ECO:0000256" key="3">
    <source>
        <dbReference type="ARBA" id="ARBA00022692"/>
    </source>
</evidence>
<feature type="transmembrane region" description="Helical" evidence="6">
    <location>
        <begin position="150"/>
        <end position="172"/>
    </location>
</feature>
<feature type="transmembrane region" description="Helical" evidence="6">
    <location>
        <begin position="108"/>
        <end position="130"/>
    </location>
</feature>
<evidence type="ECO:0000256" key="1">
    <source>
        <dbReference type="ARBA" id="ARBA00004651"/>
    </source>
</evidence>
<dbReference type="InterPro" id="IPR038766">
    <property type="entry name" value="Membrane_comp_ABC_pdt"/>
</dbReference>
<keyword evidence="3 6" id="KW-0812">Transmembrane</keyword>
<evidence type="ECO:0000313" key="8">
    <source>
        <dbReference type="EMBL" id="GEK16991.1"/>
    </source>
</evidence>
<reference evidence="8 9" key="1">
    <citation type="submission" date="2019-07" db="EMBL/GenBank/DDBJ databases">
        <title>Whole genome shotgun sequence of Cellulomonas persica NBRC 101101.</title>
        <authorList>
            <person name="Hosoyama A."/>
            <person name="Uohara A."/>
            <person name="Ohji S."/>
            <person name="Ichikawa N."/>
        </authorList>
    </citation>
    <scope>NUCLEOTIDE SEQUENCE [LARGE SCALE GENOMIC DNA]</scope>
    <source>
        <strain evidence="8 9">NBRC 101101</strain>
    </source>
</reference>
<dbReference type="AlphaFoldDB" id="A0A510UU46"/>
<protein>
    <recommendedName>
        <fullName evidence="7">ABC3 transporter permease C-terminal domain-containing protein</fullName>
    </recommendedName>
</protein>
<sequence length="634" mass="64054">MWFLVRRGVRAHRGSMMATALVLLLAGALVSMTGWLLVAGLSAGPDDTRGTELVALSTSFAGTALSLVVLVVAATVTLALRQRRRELALLRAVGATGRQVRRLVNGEVLSLTLGAAPVGALLGIALAWLLRPVLEDAGFAVPQVDPLLAPLPVLGATLLLVPTGLVAARLAARESLRLSPTAAVGGSRVESREVGRVRRVSALVLALGGLVVACSPLFVPGSMGAATAATSAFLLVAAAALAGPVLVAWTFDRVARVSNGGGRSATTRLALANVRGFSRRLTTVVVPLALMLAIGTVQTSVNDAVTRAADQQLTEAIGADLVVTGPAGLTRADVATIGALDGVAVTPLSAVPAEVRTESDDTFGEGLSWETTGMRVVPAATGPDVLDPGMVDGSLSDLARPGTVAVSTDARFELGVRLGGTVTWRHAGAVHTSRVVAVYERGLALGPLLASDEALRDTGVQGVTDSLLVTTPSPGAVVGALSGTGLVAQGVDAYVQAVADAAAASSRLSSVLVLLLLSFAGIGAANAVVLATSGRRDELLLLRRTGATRRQLLVTTFTEALVTGASAWTIGVLAVLPAVIGATVGLLGPALPAIDLTTTGLLTVAVLAIPVVCTLATVARAQRADSLAGGRDDS</sequence>
<evidence type="ECO:0000259" key="7">
    <source>
        <dbReference type="Pfam" id="PF02687"/>
    </source>
</evidence>
<dbReference type="InterPro" id="IPR003838">
    <property type="entry name" value="ABC3_permease_C"/>
</dbReference>
<proteinExistence type="predicted"/>
<comment type="caution">
    <text evidence="8">The sequence shown here is derived from an EMBL/GenBank/DDBJ whole genome shotgun (WGS) entry which is preliminary data.</text>
</comment>
<evidence type="ECO:0000256" key="6">
    <source>
        <dbReference type="SAM" id="Phobius"/>
    </source>
</evidence>
<feature type="transmembrane region" description="Helical" evidence="6">
    <location>
        <begin position="511"/>
        <end position="531"/>
    </location>
</feature>
<evidence type="ECO:0000256" key="4">
    <source>
        <dbReference type="ARBA" id="ARBA00022989"/>
    </source>
</evidence>
<dbReference type="OrthoDB" id="3223244at2"/>
<dbReference type="EMBL" id="BJUA01000003">
    <property type="protein sequence ID" value="GEK16991.1"/>
    <property type="molecule type" value="Genomic_DNA"/>
</dbReference>
<dbReference type="GO" id="GO:0005886">
    <property type="term" value="C:plasma membrane"/>
    <property type="evidence" value="ECO:0007669"/>
    <property type="project" value="UniProtKB-SubCell"/>
</dbReference>
<dbReference type="Proteomes" id="UP000321386">
    <property type="component" value="Unassembled WGS sequence"/>
</dbReference>
<evidence type="ECO:0000313" key="9">
    <source>
        <dbReference type="Proteomes" id="UP000321386"/>
    </source>
</evidence>
<feature type="transmembrane region" description="Helical" evidence="6">
    <location>
        <begin position="200"/>
        <end position="219"/>
    </location>
</feature>
<keyword evidence="9" id="KW-1185">Reference proteome</keyword>
<feature type="transmembrane region" description="Helical" evidence="6">
    <location>
        <begin position="225"/>
        <end position="249"/>
    </location>
</feature>
<feature type="transmembrane region" description="Helical" evidence="6">
    <location>
        <begin position="53"/>
        <end position="80"/>
    </location>
</feature>
<evidence type="ECO:0000256" key="5">
    <source>
        <dbReference type="ARBA" id="ARBA00023136"/>
    </source>
</evidence>
<keyword evidence="5 6" id="KW-0472">Membrane</keyword>
<keyword evidence="4 6" id="KW-1133">Transmembrane helix</keyword>